<comment type="subcellular location">
    <subcellularLocation>
        <location evidence="1">Periplasm</location>
    </subcellularLocation>
</comment>
<feature type="domain" description="Ca3427-like PBP 2" evidence="4">
    <location>
        <begin position="87"/>
        <end position="178"/>
    </location>
</feature>
<dbReference type="Pfam" id="PF22384">
    <property type="entry name" value="PBP2_Ca3427_like"/>
    <property type="match status" value="1"/>
</dbReference>
<comment type="similarity">
    <text evidence="2">Belongs to the bacterial solute-binding protein SsuA/TauA family.</text>
</comment>
<reference evidence="5 6" key="1">
    <citation type="journal article" date="2013" name="Int. J. Syst. Evol. Microbiol.">
        <title>Aquimarina gracilis sp. nov., isolated from the gut microflora of a mussel, Mytilus coruscus, and emended description of Aquimarina spongiae.</title>
        <authorList>
            <person name="Park S.C."/>
            <person name="Choe H.N."/>
            <person name="Baik K.S."/>
            <person name="Seong C.N."/>
        </authorList>
    </citation>
    <scope>NUCLEOTIDE SEQUENCE [LARGE SCALE GENOMIC DNA]</scope>
    <source>
        <strain evidence="5 6">PSC32</strain>
    </source>
</reference>
<evidence type="ECO:0000259" key="4">
    <source>
        <dbReference type="Pfam" id="PF22384"/>
    </source>
</evidence>
<name>A0ABU6A250_9FLAO</name>
<comment type="caution">
    <text evidence="5">The sequence shown here is derived from an EMBL/GenBank/DDBJ whole genome shotgun (WGS) entry which is preliminary data.</text>
</comment>
<dbReference type="Gene3D" id="3.40.190.10">
    <property type="entry name" value="Periplasmic binding protein-like II"/>
    <property type="match status" value="2"/>
</dbReference>
<dbReference type="CDD" id="cd13637">
    <property type="entry name" value="PBP2_Ca3427_like"/>
    <property type="match status" value="1"/>
</dbReference>
<accession>A0ABU6A250</accession>
<evidence type="ECO:0000313" key="5">
    <source>
        <dbReference type="EMBL" id="MEB3348172.1"/>
    </source>
</evidence>
<sequence>MNTIKIGGVPEHFNLPWHLTIEQSAYLQKNSKLEWIDFPGGTGAMCDALRKKEIDIAIILTEGIIKDIIAGNQSKIVQTYIQTPLIWGIHVGSDSKYKDLSSLEKTKAAISRYGSGSHLMAYVNAQNQGWDTSDLQFEVVKNIDGAIDALTNGTADYFMWEHFTTKPLVDNGTFRRVADCPTPWPCFVVAVREDILETRKDDIKTILDTINSLTVDFKNIPDIDKILAIRYKQRLEDIQKWLKLTEWSQSLIDNKILDIVQKQLYDLNIIDRKVDPETFVFRF</sequence>
<dbReference type="PANTHER" id="PTHR30024:SF47">
    <property type="entry name" value="TAURINE-BINDING PERIPLASMIC PROTEIN"/>
    <property type="match status" value="1"/>
</dbReference>
<dbReference type="EMBL" id="JAYKLX010000012">
    <property type="protein sequence ID" value="MEB3348172.1"/>
    <property type="molecule type" value="Genomic_DNA"/>
</dbReference>
<keyword evidence="6" id="KW-1185">Reference proteome</keyword>
<protein>
    <submittedName>
        <fullName evidence="5">Substrate-binding domain-containing protein</fullName>
    </submittedName>
</protein>
<keyword evidence="3" id="KW-0732">Signal</keyword>
<proteinExistence type="inferred from homology"/>
<dbReference type="PANTHER" id="PTHR30024">
    <property type="entry name" value="ALIPHATIC SULFONATES-BINDING PROTEIN-RELATED"/>
    <property type="match status" value="1"/>
</dbReference>
<organism evidence="5 6">
    <name type="scientific">Aquimarina gracilis</name>
    <dbReference type="NCBI Taxonomy" id="874422"/>
    <lineage>
        <taxon>Bacteria</taxon>
        <taxon>Pseudomonadati</taxon>
        <taxon>Bacteroidota</taxon>
        <taxon>Flavobacteriia</taxon>
        <taxon>Flavobacteriales</taxon>
        <taxon>Flavobacteriaceae</taxon>
        <taxon>Aquimarina</taxon>
    </lineage>
</organism>
<gene>
    <name evidence="5" type="ORF">U6A24_22030</name>
</gene>
<dbReference type="SUPFAM" id="SSF53850">
    <property type="entry name" value="Periplasmic binding protein-like II"/>
    <property type="match status" value="1"/>
</dbReference>
<dbReference type="RefSeq" id="WP_324182195.1">
    <property type="nucleotide sequence ID" value="NZ_BAABAW010000018.1"/>
</dbReference>
<dbReference type="Proteomes" id="UP001327027">
    <property type="component" value="Unassembled WGS sequence"/>
</dbReference>
<evidence type="ECO:0000256" key="3">
    <source>
        <dbReference type="ARBA" id="ARBA00022729"/>
    </source>
</evidence>
<evidence type="ECO:0000256" key="2">
    <source>
        <dbReference type="ARBA" id="ARBA00010742"/>
    </source>
</evidence>
<evidence type="ECO:0000256" key="1">
    <source>
        <dbReference type="ARBA" id="ARBA00004418"/>
    </source>
</evidence>
<evidence type="ECO:0000313" key="6">
    <source>
        <dbReference type="Proteomes" id="UP001327027"/>
    </source>
</evidence>
<dbReference type="InterPro" id="IPR054364">
    <property type="entry name" value="Ca3427-like_PBP2"/>
</dbReference>